<dbReference type="PROSITE" id="PS51352">
    <property type="entry name" value="THIOREDOXIN_2"/>
    <property type="match status" value="1"/>
</dbReference>
<keyword evidence="7" id="KW-1133">Transmembrane helix</keyword>
<feature type="domain" description="Thioredoxin" evidence="8">
    <location>
        <begin position="58"/>
        <end position="245"/>
    </location>
</feature>
<name>A0A6G7Y3I0_9ACTN</name>
<dbReference type="InterPro" id="IPR013766">
    <property type="entry name" value="Thioredoxin_domain"/>
</dbReference>
<evidence type="ECO:0000256" key="2">
    <source>
        <dbReference type="ARBA" id="ARBA00022729"/>
    </source>
</evidence>
<dbReference type="AlphaFoldDB" id="A0A6G7Y3I0"/>
<dbReference type="Gene3D" id="3.40.30.10">
    <property type="entry name" value="Glutaredoxin"/>
    <property type="match status" value="1"/>
</dbReference>
<keyword evidence="7" id="KW-0472">Membrane</keyword>
<dbReference type="RefSeq" id="WP_166231495.1">
    <property type="nucleotide sequence ID" value="NZ_CP049865.1"/>
</dbReference>
<dbReference type="PANTHER" id="PTHR13887">
    <property type="entry name" value="GLUTATHIONE S-TRANSFERASE KAPPA"/>
    <property type="match status" value="1"/>
</dbReference>
<keyword evidence="2" id="KW-0732">Signal</keyword>
<keyword evidence="3" id="KW-0560">Oxidoreductase</keyword>
<feature type="region of interest" description="Disordered" evidence="6">
    <location>
        <begin position="47"/>
        <end position="71"/>
    </location>
</feature>
<dbReference type="EMBL" id="CP049865">
    <property type="protein sequence ID" value="QIK71259.1"/>
    <property type="molecule type" value="Genomic_DNA"/>
</dbReference>
<evidence type="ECO:0000256" key="3">
    <source>
        <dbReference type="ARBA" id="ARBA00023002"/>
    </source>
</evidence>
<sequence>MPADTRARPGAPRRSPSSWKVPVAVLAVAAVLLATIALVNRGEPAAPVVPSPTGAASVAPQQQGPDLSAAEGRDAADLLADGPVDAPVVLVVFSDYQCPYCARWSEQTLPAMRAHVAAGDLRIEWRDVNAFGPASERGARATHAAARQGALWAYHDALFEGGRTRTEAELSEEALIALAGDLGLQTDRFAADLRSEETAQAIAANQQLAFSLGATSTPVFLLGGRPLVGAQPTEVFEAAFAAALDAAA</sequence>
<reference evidence="9 10" key="1">
    <citation type="submission" date="2020-03" db="EMBL/GenBank/DDBJ databases">
        <title>Propioniciclava sp. nov., isolated from Hydrophilus acuminatus.</title>
        <authorList>
            <person name="Hyun D.-W."/>
            <person name="Bae J.-W."/>
        </authorList>
    </citation>
    <scope>NUCLEOTIDE SEQUENCE [LARGE SCALE GENOMIC DNA]</scope>
    <source>
        <strain evidence="9 10">HDW11</strain>
    </source>
</reference>
<dbReference type="KEGG" id="prv:G7070_01865"/>
<gene>
    <name evidence="9" type="ORF">G7070_01865</name>
</gene>
<organism evidence="9 10">
    <name type="scientific">Propioniciclava coleopterorum</name>
    <dbReference type="NCBI Taxonomy" id="2714937"/>
    <lineage>
        <taxon>Bacteria</taxon>
        <taxon>Bacillati</taxon>
        <taxon>Actinomycetota</taxon>
        <taxon>Actinomycetes</taxon>
        <taxon>Propionibacteriales</taxon>
        <taxon>Propionibacteriaceae</taxon>
        <taxon>Propioniciclava</taxon>
    </lineage>
</organism>
<evidence type="ECO:0000313" key="10">
    <source>
        <dbReference type="Proteomes" id="UP000501058"/>
    </source>
</evidence>
<dbReference type="Pfam" id="PF13462">
    <property type="entry name" value="Thioredoxin_4"/>
    <property type="match status" value="1"/>
</dbReference>
<dbReference type="PANTHER" id="PTHR13887:SF14">
    <property type="entry name" value="DISULFIDE BOND FORMATION PROTEIN D"/>
    <property type="match status" value="1"/>
</dbReference>
<dbReference type="InterPro" id="IPR036249">
    <property type="entry name" value="Thioredoxin-like_sf"/>
</dbReference>
<keyword evidence="5" id="KW-0676">Redox-active center</keyword>
<proteinExistence type="inferred from homology"/>
<dbReference type="InterPro" id="IPR012336">
    <property type="entry name" value="Thioredoxin-like_fold"/>
</dbReference>
<dbReference type="GO" id="GO:0016491">
    <property type="term" value="F:oxidoreductase activity"/>
    <property type="evidence" value="ECO:0007669"/>
    <property type="project" value="UniProtKB-KW"/>
</dbReference>
<accession>A0A6G7Y3I0</accession>
<evidence type="ECO:0000256" key="7">
    <source>
        <dbReference type="SAM" id="Phobius"/>
    </source>
</evidence>
<keyword evidence="7" id="KW-0812">Transmembrane</keyword>
<feature type="transmembrane region" description="Helical" evidence="7">
    <location>
        <begin position="21"/>
        <end position="39"/>
    </location>
</feature>
<evidence type="ECO:0000256" key="6">
    <source>
        <dbReference type="SAM" id="MobiDB-lite"/>
    </source>
</evidence>
<dbReference type="SUPFAM" id="SSF52833">
    <property type="entry name" value="Thioredoxin-like"/>
    <property type="match status" value="1"/>
</dbReference>
<protein>
    <submittedName>
        <fullName evidence="9">Thioredoxin domain-containing protein</fullName>
    </submittedName>
</protein>
<comment type="similarity">
    <text evidence="1">Belongs to the thioredoxin family. DsbA subfamily.</text>
</comment>
<evidence type="ECO:0000313" key="9">
    <source>
        <dbReference type="EMBL" id="QIK71259.1"/>
    </source>
</evidence>
<keyword evidence="4" id="KW-1015">Disulfide bond</keyword>
<evidence type="ECO:0000259" key="8">
    <source>
        <dbReference type="PROSITE" id="PS51352"/>
    </source>
</evidence>
<evidence type="ECO:0000256" key="1">
    <source>
        <dbReference type="ARBA" id="ARBA00005791"/>
    </source>
</evidence>
<evidence type="ECO:0000256" key="5">
    <source>
        <dbReference type="ARBA" id="ARBA00023284"/>
    </source>
</evidence>
<keyword evidence="10" id="KW-1185">Reference proteome</keyword>
<evidence type="ECO:0000256" key="4">
    <source>
        <dbReference type="ARBA" id="ARBA00023157"/>
    </source>
</evidence>
<dbReference type="Proteomes" id="UP000501058">
    <property type="component" value="Chromosome"/>
</dbReference>